<organism evidence="3">
    <name type="scientific">Entamoeba dispar (strain ATCC PRA-260 / SAW760)</name>
    <dbReference type="NCBI Taxonomy" id="370354"/>
    <lineage>
        <taxon>Eukaryota</taxon>
        <taxon>Amoebozoa</taxon>
        <taxon>Evosea</taxon>
        <taxon>Archamoebae</taxon>
        <taxon>Mastigamoebida</taxon>
        <taxon>Entamoebidae</taxon>
        <taxon>Entamoeba</taxon>
    </lineage>
</organism>
<feature type="compositionally biased region" description="Basic and acidic residues" evidence="1">
    <location>
        <begin position="156"/>
        <end position="167"/>
    </location>
</feature>
<dbReference type="EMBL" id="DS549261">
    <property type="protein sequence ID" value="EDR26203.1"/>
    <property type="molecule type" value="Genomic_DNA"/>
</dbReference>
<gene>
    <name evidence="2" type="ORF">EDI_076190</name>
</gene>
<dbReference type="OrthoDB" id="27493at2759"/>
<evidence type="ECO:0000313" key="2">
    <source>
        <dbReference type="EMBL" id="EDR26203.1"/>
    </source>
</evidence>
<dbReference type="KEGG" id="edi:EDI_076190"/>
<proteinExistence type="predicted"/>
<reference evidence="3" key="1">
    <citation type="submission" date="2007-12" db="EMBL/GenBank/DDBJ databases">
        <title>Annotation of Entamoeba dispar SAW760.</title>
        <authorList>
            <person name="Lorenzi H."/>
            <person name="Inman J."/>
            <person name="Schobel S."/>
            <person name="Amedeo P."/>
            <person name="Caler E."/>
        </authorList>
    </citation>
    <scope>NUCLEOTIDE SEQUENCE [LARGE SCALE GENOMIC DNA]</scope>
    <source>
        <strain evidence="3">ATCC PRA-260 / SAW760</strain>
    </source>
</reference>
<protein>
    <submittedName>
        <fullName evidence="2">Uncharacterized protein</fullName>
    </submittedName>
</protein>
<dbReference type="Proteomes" id="UP000008076">
    <property type="component" value="Unassembled WGS sequence"/>
</dbReference>
<dbReference type="OMA" id="CVECYKH"/>
<accession>B0EGY8</accession>
<sequence length="452" mass="51746">MFKGCCIAGCKNQGEFPLSKIQGTVKIKKELINTIPREWKICKSDFDNMLKQMECCIEHCDKMACPLEVSLSKLNQVNLKNDCCHHQLCTFHATKYSDIITPTPIKRETQTTDVQLPLQKKQAEDEDTITESNQHNSDTDTSTETRDDGENNPTTGEEKNQKSKNEKSITVPVDPNQPIFMEREKHNYSVKETSLKREGGEEQKTETSKTCPQDSKEENKTLVEGSIVNEENKIKEDVVGASGEDTKNFEKVKINLETKEENEVNKEERQCCIDNCNAIVENEIPILQPLHVYVCQNHLDEIIKLWRVSLLQHQIVLNDECLELVKKGTGENIYNPLYNYTNPMQNDIKCALCCGFYKKEETYNCSFCPFTFCVECYKHLCLTLGTPQQFISNKARWKCFVCSCCEPTAMNRNIFIKKQLELLIPIIEARLSDGCVIGRSADELKEFVDSIK</sequence>
<keyword evidence="3" id="KW-1185">Reference proteome</keyword>
<dbReference type="GeneID" id="5882545"/>
<dbReference type="RefSeq" id="XP_001737504.1">
    <property type="nucleotide sequence ID" value="XM_001737452.1"/>
</dbReference>
<feature type="compositionally biased region" description="Basic and acidic residues" evidence="1">
    <location>
        <begin position="181"/>
        <end position="207"/>
    </location>
</feature>
<feature type="region of interest" description="Disordered" evidence="1">
    <location>
        <begin position="107"/>
        <end position="219"/>
    </location>
</feature>
<evidence type="ECO:0000313" key="3">
    <source>
        <dbReference type="Proteomes" id="UP000008076"/>
    </source>
</evidence>
<name>B0EGY8_ENTDS</name>
<dbReference type="VEuPathDB" id="AmoebaDB:EDI_076190"/>
<dbReference type="eggNOG" id="ENOG502RERU">
    <property type="taxonomic scope" value="Eukaryota"/>
</dbReference>
<evidence type="ECO:0000256" key="1">
    <source>
        <dbReference type="SAM" id="MobiDB-lite"/>
    </source>
</evidence>
<dbReference type="AlphaFoldDB" id="B0EGY8"/>